<dbReference type="InterPro" id="IPR027417">
    <property type="entry name" value="P-loop_NTPase"/>
</dbReference>
<evidence type="ECO:0000256" key="3">
    <source>
        <dbReference type="ARBA" id="ARBA00022517"/>
    </source>
</evidence>
<evidence type="ECO:0000256" key="8">
    <source>
        <dbReference type="ARBA" id="ARBA00022840"/>
    </source>
</evidence>
<evidence type="ECO:0000256" key="2">
    <source>
        <dbReference type="ARBA" id="ARBA00022490"/>
    </source>
</evidence>
<evidence type="ECO:0000313" key="12">
    <source>
        <dbReference type="Proteomes" id="UP000238350"/>
    </source>
</evidence>
<feature type="binding site" evidence="10">
    <location>
        <position position="18"/>
    </location>
    <ligand>
        <name>ATP</name>
        <dbReference type="ChEBI" id="CHEBI:30616"/>
    </ligand>
</feature>
<comment type="similarity">
    <text evidence="10">Belongs to the adenylate kinase family. AK6 subfamily.</text>
</comment>
<comment type="catalytic activity">
    <reaction evidence="1 10">
        <text>AMP + ATP = 2 ADP</text>
        <dbReference type="Rhea" id="RHEA:12973"/>
        <dbReference type="ChEBI" id="CHEBI:30616"/>
        <dbReference type="ChEBI" id="CHEBI:456215"/>
        <dbReference type="ChEBI" id="CHEBI:456216"/>
        <dbReference type="EC" id="2.7.4.3"/>
    </reaction>
</comment>
<keyword evidence="6 10" id="KW-0547">Nucleotide-binding</keyword>
<dbReference type="GO" id="GO:0005524">
    <property type="term" value="F:ATP binding"/>
    <property type="evidence" value="ECO:0007669"/>
    <property type="project" value="UniProtKB-KW"/>
</dbReference>
<keyword evidence="8 10" id="KW-0067">ATP-binding</keyword>
<feature type="binding site" evidence="10">
    <location>
        <position position="113"/>
    </location>
    <ligand>
        <name>ATP</name>
        <dbReference type="ChEBI" id="CHEBI:30616"/>
    </ligand>
</feature>
<feature type="binding site" evidence="10">
    <location>
        <position position="21"/>
    </location>
    <ligand>
        <name>ATP</name>
        <dbReference type="ChEBI" id="CHEBI:30616"/>
    </ligand>
</feature>
<feature type="region of interest" description="NMPbind" evidence="10">
    <location>
        <begin position="37"/>
        <end position="60"/>
    </location>
</feature>
<feature type="binding site" evidence="10">
    <location>
        <position position="20"/>
    </location>
    <ligand>
        <name>ATP</name>
        <dbReference type="ChEBI" id="CHEBI:30616"/>
    </ligand>
</feature>
<reference evidence="11 12" key="1">
    <citation type="submission" date="2017-04" db="EMBL/GenBank/DDBJ databases">
        <title>Genome sequencing of [Candida] sorbophila.</title>
        <authorList>
            <person name="Ahn J.O."/>
        </authorList>
    </citation>
    <scope>NUCLEOTIDE SEQUENCE [LARGE SCALE GENOMIC DNA]</scope>
    <source>
        <strain evidence="11 12">DS02</strain>
    </source>
</reference>
<evidence type="ECO:0000256" key="1">
    <source>
        <dbReference type="ARBA" id="ARBA00000582"/>
    </source>
</evidence>
<dbReference type="EMBL" id="NDIQ01000001">
    <property type="protein sequence ID" value="PRT52493.1"/>
    <property type="molecule type" value="Genomic_DNA"/>
</dbReference>
<dbReference type="EC" id="2.7.4.3" evidence="10"/>
<dbReference type="STRING" id="45607.A0A2T0FBV6"/>
<dbReference type="GO" id="GO:0004017">
    <property type="term" value="F:AMP kinase activity"/>
    <property type="evidence" value="ECO:0007669"/>
    <property type="project" value="UniProtKB-UniRule"/>
</dbReference>
<organism evidence="11 12">
    <name type="scientific">Wickerhamiella sorbophila</name>
    <dbReference type="NCBI Taxonomy" id="45607"/>
    <lineage>
        <taxon>Eukaryota</taxon>
        <taxon>Fungi</taxon>
        <taxon>Dikarya</taxon>
        <taxon>Ascomycota</taxon>
        <taxon>Saccharomycotina</taxon>
        <taxon>Dipodascomycetes</taxon>
        <taxon>Dipodascales</taxon>
        <taxon>Trichomonascaceae</taxon>
        <taxon>Wickerhamiella</taxon>
    </lineage>
</organism>
<accession>A0A2T0FBV6</accession>
<dbReference type="GO" id="GO:0005634">
    <property type="term" value="C:nucleus"/>
    <property type="evidence" value="ECO:0007669"/>
    <property type="project" value="UniProtKB-SubCell"/>
</dbReference>
<comment type="subcellular location">
    <subcellularLocation>
        <location evidence="10">Cytoplasm</location>
    </subcellularLocation>
    <subcellularLocation>
        <location evidence="10">Nucleus</location>
    </subcellularLocation>
</comment>
<evidence type="ECO:0000256" key="5">
    <source>
        <dbReference type="ARBA" id="ARBA00022679"/>
    </source>
</evidence>
<comment type="subunit">
    <text evidence="10">Interacts with small ribosomal subunit protein uS11. Not a structural component of 43S pre-ribosomes, but transiently interacts with them by binding to uS11.</text>
</comment>
<feature type="binding site" evidence="10">
    <location>
        <position position="152"/>
    </location>
    <ligand>
        <name>ATP</name>
        <dbReference type="ChEBI" id="CHEBI:30616"/>
    </ligand>
</feature>
<keyword evidence="4 10" id="KW-0698">rRNA processing</keyword>
<protein>
    <recommendedName>
        <fullName evidence="10">Adenylate kinase isoenzyme 6 homolog</fullName>
        <shortName evidence="10">AK6</shortName>
        <ecNumber evidence="10">2.7.4.3</ecNumber>
    </recommendedName>
    <alternativeName>
        <fullName evidence="10">Dual activity adenylate kinase/ATPase</fullName>
        <shortName evidence="10">AK/ATPase</shortName>
    </alternativeName>
</protein>
<name>A0A2T0FBV6_9ASCO</name>
<comment type="caution">
    <text evidence="11">The sequence shown here is derived from an EMBL/GenBank/DDBJ whole genome shotgun (WGS) entry which is preliminary data.</text>
</comment>
<dbReference type="PANTHER" id="PTHR12595">
    <property type="entry name" value="POS9-ACTIVATING FACTOR FAP7-RELATED"/>
    <property type="match status" value="1"/>
</dbReference>
<feature type="region of interest" description="LID" evidence="10">
    <location>
        <begin position="112"/>
        <end position="122"/>
    </location>
</feature>
<dbReference type="GeneID" id="36513862"/>
<dbReference type="GO" id="GO:0042274">
    <property type="term" value="P:ribosomal small subunit biogenesis"/>
    <property type="evidence" value="ECO:0007669"/>
    <property type="project" value="UniProtKB-UniRule"/>
</dbReference>
<dbReference type="GO" id="GO:0006364">
    <property type="term" value="P:rRNA processing"/>
    <property type="evidence" value="ECO:0007669"/>
    <property type="project" value="UniProtKB-KW"/>
</dbReference>
<keyword evidence="5 10" id="KW-0808">Transferase</keyword>
<dbReference type="OrthoDB" id="10251185at2759"/>
<evidence type="ECO:0000256" key="10">
    <source>
        <dbReference type="HAMAP-Rule" id="MF_03173"/>
    </source>
</evidence>
<evidence type="ECO:0000313" key="11">
    <source>
        <dbReference type="EMBL" id="PRT52493.1"/>
    </source>
</evidence>
<comment type="catalytic activity">
    <reaction evidence="10">
        <text>ATP + H2O = ADP + phosphate + H(+)</text>
        <dbReference type="Rhea" id="RHEA:13065"/>
        <dbReference type="ChEBI" id="CHEBI:15377"/>
        <dbReference type="ChEBI" id="CHEBI:15378"/>
        <dbReference type="ChEBI" id="CHEBI:30616"/>
        <dbReference type="ChEBI" id="CHEBI:43474"/>
        <dbReference type="ChEBI" id="CHEBI:456216"/>
    </reaction>
</comment>
<dbReference type="Pfam" id="PF13238">
    <property type="entry name" value="AAA_18"/>
    <property type="match status" value="1"/>
</dbReference>
<dbReference type="GO" id="GO:0005737">
    <property type="term" value="C:cytoplasm"/>
    <property type="evidence" value="ECO:0007669"/>
    <property type="project" value="UniProtKB-SubCell"/>
</dbReference>
<keyword evidence="7 10" id="KW-0418">Kinase</keyword>
<dbReference type="SUPFAM" id="SSF52540">
    <property type="entry name" value="P-loop containing nucleoside triphosphate hydrolases"/>
    <property type="match status" value="1"/>
</dbReference>
<proteinExistence type="inferred from homology"/>
<feature type="binding site" evidence="10">
    <location>
        <position position="16"/>
    </location>
    <ligand>
        <name>ATP</name>
        <dbReference type="ChEBI" id="CHEBI:30616"/>
    </ligand>
</feature>
<dbReference type="InterPro" id="IPR020618">
    <property type="entry name" value="Adenyl_kinase_AK6"/>
</dbReference>
<dbReference type="GO" id="GO:0016887">
    <property type="term" value="F:ATP hydrolysis activity"/>
    <property type="evidence" value="ECO:0007669"/>
    <property type="project" value="UniProtKB-UniRule"/>
</dbReference>
<keyword evidence="12" id="KW-1185">Reference proteome</keyword>
<dbReference type="PANTHER" id="PTHR12595:SF0">
    <property type="entry name" value="ADENYLATE KINASE ISOENZYME 6"/>
    <property type="match status" value="1"/>
</dbReference>
<comment type="function">
    <text evidence="10">Broad-specificity nucleoside monophosphate (NMP) kinase that catalyzes the reversible transfer of the terminal phosphate group between nucleoside triphosphates and monophosphates. Has also ATPase activity. Involved in the late cytoplasmic maturation steps of the 40S ribosomal particles, specifically 18S rRNA maturation. While NMP activity is not required for ribosome maturation, ATPase activity is. Associates transiently with small ribosomal subunit protein uS11. ATP hydrolysis breaks the interaction with uS11. May temporarily remove uS11 from the ribosome to enable a conformational change of the ribosomal RNA that is needed for the final maturation step of the small ribosomal subunit. Its NMP activity may have a role in nuclear energy homeostasis.</text>
</comment>
<dbReference type="FunFam" id="3.40.50.300:FF:000372">
    <property type="entry name" value="Adenylate kinase isoenzyme 6 homolog"/>
    <property type="match status" value="1"/>
</dbReference>
<evidence type="ECO:0000256" key="9">
    <source>
        <dbReference type="ARBA" id="ARBA00023242"/>
    </source>
</evidence>
<sequence>MTLKRQVNIIITGTPGTGKSSHAQLLIEQDSGLKLVDVNELAKANNLYAGFDKERNSQIVDDEKLLDFLEDDLEKGNNIIDWHCCDVFPERLIDLVIVLRSDNTILYDRLKARDYEGKKIEENIDAEIMEVILNDARESFDEEIIVPLESNKIEEVQSNVDRILDWIKQWRERNPEGIQNVTLDSSSDSDSD</sequence>
<dbReference type="RefSeq" id="XP_024662439.1">
    <property type="nucleotide sequence ID" value="XM_024806671.1"/>
</dbReference>
<dbReference type="Gene3D" id="3.40.50.300">
    <property type="entry name" value="P-loop containing nucleotide triphosphate hydrolases"/>
    <property type="match status" value="1"/>
</dbReference>
<feature type="binding site" evidence="10">
    <location>
        <position position="19"/>
    </location>
    <ligand>
        <name>ATP</name>
        <dbReference type="ChEBI" id="CHEBI:30616"/>
    </ligand>
</feature>
<gene>
    <name evidence="11" type="ORF">B9G98_00113</name>
</gene>
<keyword evidence="2 10" id="KW-0963">Cytoplasm</keyword>
<evidence type="ECO:0000256" key="7">
    <source>
        <dbReference type="ARBA" id="ARBA00022777"/>
    </source>
</evidence>
<dbReference type="HAMAP" id="MF_00039">
    <property type="entry name" value="Adenylate_kinase_AK6"/>
    <property type="match status" value="1"/>
</dbReference>
<dbReference type="AlphaFoldDB" id="A0A2T0FBV6"/>
<evidence type="ECO:0000256" key="4">
    <source>
        <dbReference type="ARBA" id="ARBA00022552"/>
    </source>
</evidence>
<evidence type="ECO:0000256" key="6">
    <source>
        <dbReference type="ARBA" id="ARBA00022741"/>
    </source>
</evidence>
<keyword evidence="3 10" id="KW-0690">Ribosome biogenesis</keyword>
<dbReference type="Proteomes" id="UP000238350">
    <property type="component" value="Unassembled WGS sequence"/>
</dbReference>
<keyword evidence="9 10" id="KW-0539">Nucleus</keyword>